<accession>A0A2P2C8Y8</accession>
<dbReference type="InterPro" id="IPR050282">
    <property type="entry name" value="Cycloisomerase_2"/>
</dbReference>
<dbReference type="AlphaFoldDB" id="A0A2P2C8Y8"/>
<dbReference type="PANTHER" id="PTHR30344:SF1">
    <property type="entry name" value="6-PHOSPHOGLUCONOLACTONASE"/>
    <property type="match status" value="1"/>
</dbReference>
<name>A0A2P2C8Y8_9ZZZZ</name>
<comment type="similarity">
    <text evidence="1">Belongs to the cycloisomerase 2 family.</text>
</comment>
<proteinExistence type="inferred from homology"/>
<dbReference type="GO" id="GO:0017057">
    <property type="term" value="F:6-phosphogluconolactonase activity"/>
    <property type="evidence" value="ECO:0007669"/>
    <property type="project" value="TreeGrafter"/>
</dbReference>
<organism evidence="2">
    <name type="scientific">metagenome</name>
    <dbReference type="NCBI Taxonomy" id="256318"/>
    <lineage>
        <taxon>unclassified sequences</taxon>
        <taxon>metagenomes</taxon>
    </lineage>
</organism>
<dbReference type="Gene3D" id="2.130.10.10">
    <property type="entry name" value="YVTN repeat-like/Quinoprotein amine dehydrogenase"/>
    <property type="match status" value="1"/>
</dbReference>
<dbReference type="InterPro" id="IPR015943">
    <property type="entry name" value="WD40/YVTN_repeat-like_dom_sf"/>
</dbReference>
<gene>
    <name evidence="2" type="ORF">NOCA250078</name>
</gene>
<dbReference type="SUPFAM" id="SSF51004">
    <property type="entry name" value="C-terminal (heme d1) domain of cytochrome cd1-nitrite reductase"/>
    <property type="match status" value="1"/>
</dbReference>
<dbReference type="PANTHER" id="PTHR30344">
    <property type="entry name" value="6-PHOSPHOGLUCONOLACTONASE-RELATED"/>
    <property type="match status" value="1"/>
</dbReference>
<reference evidence="2" key="1">
    <citation type="submission" date="2015-08" db="EMBL/GenBank/DDBJ databases">
        <authorList>
            <person name="Babu N.S."/>
            <person name="Beckwith C.J."/>
            <person name="Beseler K.G."/>
            <person name="Brison A."/>
            <person name="Carone J.V."/>
            <person name="Caskin T.P."/>
            <person name="Diamond M."/>
            <person name="Durham M.E."/>
            <person name="Foxe J.M."/>
            <person name="Go M."/>
            <person name="Henderson B.A."/>
            <person name="Jones I.B."/>
            <person name="McGettigan J.A."/>
            <person name="Micheletti S.J."/>
            <person name="Nasrallah M.E."/>
            <person name="Ortiz D."/>
            <person name="Piller C.R."/>
            <person name="Privatt S.R."/>
            <person name="Schneider S.L."/>
            <person name="Sharp S."/>
            <person name="Smith T.C."/>
            <person name="Stanton J.D."/>
            <person name="Ullery H.E."/>
            <person name="Wilson R.J."/>
            <person name="Serrano M.G."/>
            <person name="Buck G."/>
            <person name="Lee V."/>
            <person name="Wang Y."/>
            <person name="Carvalho R."/>
            <person name="Voegtly L."/>
            <person name="Shi R."/>
            <person name="Duckworth R."/>
            <person name="Johnson A."/>
            <person name="Loviza R."/>
            <person name="Walstead R."/>
            <person name="Shah Z."/>
            <person name="Kiflezghi M."/>
            <person name="Wade K."/>
            <person name="Ball S.L."/>
            <person name="Bradley K.W."/>
            <person name="Asai D.J."/>
            <person name="Bowman C.A."/>
            <person name="Russell D.A."/>
            <person name="Pope W.H."/>
            <person name="Jacobs-Sera D."/>
            <person name="Hendrix R.W."/>
            <person name="Hatfull G.F."/>
        </authorList>
    </citation>
    <scope>NUCLEOTIDE SEQUENCE</scope>
</reference>
<dbReference type="Pfam" id="PF10282">
    <property type="entry name" value="Lactonase"/>
    <property type="match status" value="2"/>
</dbReference>
<evidence type="ECO:0000313" key="2">
    <source>
        <dbReference type="EMBL" id="CUR58478.1"/>
    </source>
</evidence>
<dbReference type="EMBL" id="CZKA01000045">
    <property type="protein sequence ID" value="CUR58478.1"/>
    <property type="molecule type" value="Genomic_DNA"/>
</dbReference>
<evidence type="ECO:0000256" key="1">
    <source>
        <dbReference type="ARBA" id="ARBA00005564"/>
    </source>
</evidence>
<sequence length="400" mass="42900">MSSPSTQATFLAGVASSVLSFEVDLETCRLHKRTAVALEGNVQTAWASPSGEFLVVGTSSRVNREEAGSDHFLFTVGIDRNGDMVRVGDAQRLPHRPVSMAGDASGSHLVVAYAKPAGLAVLRLGPDGKIGAEVAQPDGTDVGLHPHQVRVTPDGAYAVVVARGTPPSKGWWANKGPQVEGGSLAVLHYADGVMRPKCMVRVGDGTAFGPRHLDFHPTGPWVYVAVETQNEVAVFRRGEDSSLTLLQRLSTLVDPETVVHQGVGTIQVHPSGQVVYVANRSYRPVPQRNGTDVMLEDIHENSLVVLRVDQETGELVEIQRIDSGGICPRNFGLDPTGSVLAVAHESSYWVKDAMGGVRRRPAGLSTFRVHPDGRLEAGYRLDEPVPGGKIRWAGWAGPWN</sequence>
<protein>
    <submittedName>
        <fullName evidence="2">Putative 3-carboxymuconate cyclase-like protein</fullName>
    </submittedName>
</protein>
<dbReference type="InterPro" id="IPR019405">
    <property type="entry name" value="Lactonase_7-beta_prop"/>
</dbReference>
<dbReference type="InterPro" id="IPR011048">
    <property type="entry name" value="Haem_d1_sf"/>
</dbReference>